<dbReference type="PANTHER" id="PTHR43221">
    <property type="entry name" value="PROTEASE HTPX"/>
    <property type="match status" value="1"/>
</dbReference>
<dbReference type="Pfam" id="PF01435">
    <property type="entry name" value="Peptidase_M48"/>
    <property type="match status" value="1"/>
</dbReference>
<proteinExistence type="inferred from homology"/>
<comment type="subcellular location">
    <subcellularLocation>
        <location evidence="1 12">Cell membrane</location>
        <topology evidence="1 12">Multi-pass membrane protein</topology>
    </subcellularLocation>
</comment>
<dbReference type="Gene3D" id="3.30.2010.10">
    <property type="entry name" value="Metalloproteases ('zincins'), catalytic domain"/>
    <property type="match status" value="1"/>
</dbReference>
<dbReference type="AlphaFoldDB" id="A0A317EA08"/>
<keyword evidence="10 12" id="KW-0482">Metalloprotease</keyword>
<sequence>MSDGPKPGPWGRRSPAPPPAEEGATVFAPRPAATAAAGLVSTDFHAAAARNRRLTWILIAVMIAIGAVLGYLIGATVEAGEGRADFKPWASGLGFGFAVVMIAISLVWTLIVMKIGDRIVLSLSGAREVTAEQEPQLHNIVEEMAIAAGIPKPRVAVMETEALNAFATGMSTERSAVAVTRGLMQALNREELQAVVGHEMGHVQNLDVRYGTAVGVYVGLIALVGDAVLRMSRFGGGRRSSGNGKNNGAQAILMVILVIAAIVAPIAAKLVQMAISRQREYLADATSARLTRNPLALISALEKLGASTVPLDRANRATQHLFIVNPFRDFSAKATALMSTHPPLAQRIERLRNLG</sequence>
<feature type="binding site" evidence="12">
    <location>
        <position position="280"/>
    </location>
    <ligand>
        <name>Zn(2+)</name>
        <dbReference type="ChEBI" id="CHEBI:29105"/>
        <note>catalytic</note>
    </ligand>
</feature>
<feature type="domain" description="Peptidase M48" evidence="14">
    <location>
        <begin position="132"/>
        <end position="353"/>
    </location>
</feature>
<accession>A0A317EA08</accession>
<evidence type="ECO:0000256" key="1">
    <source>
        <dbReference type="ARBA" id="ARBA00004651"/>
    </source>
</evidence>
<name>A0A317EA08_9PROT</name>
<evidence type="ECO:0000256" key="3">
    <source>
        <dbReference type="ARBA" id="ARBA00022475"/>
    </source>
</evidence>
<keyword evidence="7 12" id="KW-0378">Hydrolase</keyword>
<evidence type="ECO:0000256" key="5">
    <source>
        <dbReference type="ARBA" id="ARBA00022692"/>
    </source>
</evidence>
<evidence type="ECO:0000256" key="9">
    <source>
        <dbReference type="ARBA" id="ARBA00022989"/>
    </source>
</evidence>
<keyword evidence="4 12" id="KW-0645">Protease</keyword>
<dbReference type="InterPro" id="IPR001915">
    <property type="entry name" value="Peptidase_M48"/>
</dbReference>
<gene>
    <name evidence="12" type="primary">htpX</name>
    <name evidence="15" type="ORF">DKG75_04190</name>
</gene>
<feature type="active site" evidence="12">
    <location>
        <position position="199"/>
    </location>
</feature>
<comment type="cofactor">
    <cofactor evidence="12">
        <name>Zn(2+)</name>
        <dbReference type="ChEBI" id="CHEBI:29105"/>
    </cofactor>
    <text evidence="12">Binds 1 zinc ion per subunit.</text>
</comment>
<evidence type="ECO:0000313" key="16">
    <source>
        <dbReference type="Proteomes" id="UP000246077"/>
    </source>
</evidence>
<dbReference type="PANTHER" id="PTHR43221:SF1">
    <property type="entry name" value="PROTEASE HTPX"/>
    <property type="match status" value="1"/>
</dbReference>
<dbReference type="GO" id="GO:0004222">
    <property type="term" value="F:metalloendopeptidase activity"/>
    <property type="evidence" value="ECO:0007669"/>
    <property type="project" value="UniProtKB-UniRule"/>
</dbReference>
<keyword evidence="5 12" id="KW-0812">Transmembrane</keyword>
<feature type="transmembrane region" description="Helical" evidence="12">
    <location>
        <begin position="249"/>
        <end position="271"/>
    </location>
</feature>
<dbReference type="HAMAP" id="MF_00188">
    <property type="entry name" value="Pept_M48_protease_HtpX"/>
    <property type="match status" value="1"/>
</dbReference>
<dbReference type="InterPro" id="IPR050083">
    <property type="entry name" value="HtpX_protease"/>
</dbReference>
<dbReference type="RefSeq" id="WP_109919799.1">
    <property type="nucleotide sequence ID" value="NZ_QGLF01000001.1"/>
</dbReference>
<dbReference type="InterPro" id="IPR022919">
    <property type="entry name" value="Pept_M48_protease_HtpX"/>
</dbReference>
<dbReference type="EMBL" id="QGLF01000001">
    <property type="protein sequence ID" value="PWR23769.1"/>
    <property type="molecule type" value="Genomic_DNA"/>
</dbReference>
<evidence type="ECO:0000256" key="8">
    <source>
        <dbReference type="ARBA" id="ARBA00022833"/>
    </source>
</evidence>
<protein>
    <recommendedName>
        <fullName evidence="12">Protease HtpX homolog</fullName>
        <ecNumber evidence="12">3.4.24.-</ecNumber>
    </recommendedName>
</protein>
<dbReference type="CDD" id="cd07340">
    <property type="entry name" value="M48B_Htpx_like"/>
    <property type="match status" value="1"/>
</dbReference>
<dbReference type="Proteomes" id="UP000246077">
    <property type="component" value="Unassembled WGS sequence"/>
</dbReference>
<organism evidence="15 16">
    <name type="scientific">Zavarzinia compransoris</name>
    <dbReference type="NCBI Taxonomy" id="1264899"/>
    <lineage>
        <taxon>Bacteria</taxon>
        <taxon>Pseudomonadati</taxon>
        <taxon>Pseudomonadota</taxon>
        <taxon>Alphaproteobacteria</taxon>
        <taxon>Rhodospirillales</taxon>
        <taxon>Zavarziniaceae</taxon>
        <taxon>Zavarzinia</taxon>
    </lineage>
</organism>
<dbReference type="OrthoDB" id="15218at2"/>
<dbReference type="GO" id="GO:0008270">
    <property type="term" value="F:zinc ion binding"/>
    <property type="evidence" value="ECO:0007669"/>
    <property type="project" value="UniProtKB-UniRule"/>
</dbReference>
<feature type="region of interest" description="Disordered" evidence="13">
    <location>
        <begin position="1"/>
        <end position="23"/>
    </location>
</feature>
<feature type="binding site" evidence="12">
    <location>
        <position position="198"/>
    </location>
    <ligand>
        <name>Zn(2+)</name>
        <dbReference type="ChEBI" id="CHEBI:29105"/>
        <note>catalytic</note>
    </ligand>
</feature>
<evidence type="ECO:0000256" key="11">
    <source>
        <dbReference type="ARBA" id="ARBA00023136"/>
    </source>
</evidence>
<feature type="binding site" evidence="12">
    <location>
        <position position="202"/>
    </location>
    <ligand>
        <name>Zn(2+)</name>
        <dbReference type="ChEBI" id="CHEBI:29105"/>
        <note>catalytic</note>
    </ligand>
</feature>
<evidence type="ECO:0000256" key="4">
    <source>
        <dbReference type="ARBA" id="ARBA00022670"/>
    </source>
</evidence>
<reference evidence="16" key="1">
    <citation type="submission" date="2018-05" db="EMBL/GenBank/DDBJ databases">
        <title>Zavarzinia sp. HR-AS.</title>
        <authorList>
            <person name="Lee Y."/>
            <person name="Jeon C.O."/>
        </authorList>
    </citation>
    <scope>NUCLEOTIDE SEQUENCE [LARGE SCALE GENOMIC DNA]</scope>
    <source>
        <strain evidence="16">DSM 1231</strain>
    </source>
</reference>
<evidence type="ECO:0000313" key="15">
    <source>
        <dbReference type="EMBL" id="PWR23769.1"/>
    </source>
</evidence>
<evidence type="ECO:0000259" key="14">
    <source>
        <dbReference type="Pfam" id="PF01435"/>
    </source>
</evidence>
<evidence type="ECO:0000256" key="7">
    <source>
        <dbReference type="ARBA" id="ARBA00022801"/>
    </source>
</evidence>
<dbReference type="GO" id="GO:0006508">
    <property type="term" value="P:proteolysis"/>
    <property type="evidence" value="ECO:0007669"/>
    <property type="project" value="UniProtKB-KW"/>
</dbReference>
<comment type="similarity">
    <text evidence="2 12">Belongs to the peptidase M48B family.</text>
</comment>
<evidence type="ECO:0000256" key="12">
    <source>
        <dbReference type="HAMAP-Rule" id="MF_00188"/>
    </source>
</evidence>
<feature type="transmembrane region" description="Helical" evidence="12">
    <location>
        <begin position="93"/>
        <end position="113"/>
    </location>
</feature>
<feature type="transmembrane region" description="Helical" evidence="12">
    <location>
        <begin position="54"/>
        <end position="73"/>
    </location>
</feature>
<keyword evidence="8 12" id="KW-0862">Zinc</keyword>
<dbReference type="GO" id="GO:0005886">
    <property type="term" value="C:plasma membrane"/>
    <property type="evidence" value="ECO:0007669"/>
    <property type="project" value="UniProtKB-SubCell"/>
</dbReference>
<dbReference type="EC" id="3.4.24.-" evidence="12"/>
<keyword evidence="3 12" id="KW-1003">Cell membrane</keyword>
<evidence type="ECO:0000256" key="13">
    <source>
        <dbReference type="SAM" id="MobiDB-lite"/>
    </source>
</evidence>
<keyword evidence="6 12" id="KW-0479">Metal-binding</keyword>
<keyword evidence="16" id="KW-1185">Reference proteome</keyword>
<feature type="transmembrane region" description="Helical" evidence="12">
    <location>
        <begin position="210"/>
        <end position="229"/>
    </location>
</feature>
<keyword evidence="9 12" id="KW-1133">Transmembrane helix</keyword>
<evidence type="ECO:0000256" key="10">
    <source>
        <dbReference type="ARBA" id="ARBA00023049"/>
    </source>
</evidence>
<keyword evidence="11 12" id="KW-0472">Membrane</keyword>
<evidence type="ECO:0000256" key="2">
    <source>
        <dbReference type="ARBA" id="ARBA00009779"/>
    </source>
</evidence>
<comment type="caution">
    <text evidence="15">The sequence shown here is derived from an EMBL/GenBank/DDBJ whole genome shotgun (WGS) entry which is preliminary data.</text>
</comment>
<evidence type="ECO:0000256" key="6">
    <source>
        <dbReference type="ARBA" id="ARBA00022723"/>
    </source>
</evidence>